<evidence type="ECO:0000256" key="1">
    <source>
        <dbReference type="SAM" id="Phobius"/>
    </source>
</evidence>
<dbReference type="EMBL" id="FMTS01000005">
    <property type="protein sequence ID" value="SCW71004.1"/>
    <property type="molecule type" value="Genomic_DNA"/>
</dbReference>
<dbReference type="AlphaFoldDB" id="A0A1G4SP28"/>
<accession>A0A1G4SP28</accession>
<feature type="transmembrane region" description="Helical" evidence="1">
    <location>
        <begin position="51"/>
        <end position="71"/>
    </location>
</feature>
<dbReference type="RefSeq" id="WP_245679015.1">
    <property type="nucleotide sequence ID" value="NZ_CBCRYE010000003.1"/>
</dbReference>
<name>A0A1G4SP28_9CAUL</name>
<keyword evidence="1" id="KW-0812">Transmembrane</keyword>
<evidence type="ECO:0000313" key="2">
    <source>
        <dbReference type="EMBL" id="SCW71004.1"/>
    </source>
</evidence>
<sequence>MIRAFMVTLLLVLVIMLALDFAWLSLTAESLYRPNMAGLMRAKPDLVPAAAFYGLYGVSLTWLVLFPVLFGGRGRPSLIDLSIKSALFGLAAYGTYDLTALAVIRDWPLRLSLIDMAWGMVITLTTALLTAGVLKLLKLRL</sequence>
<protein>
    <submittedName>
        <fullName evidence="2">Uncharacterized membrane protein</fullName>
    </submittedName>
</protein>
<feature type="transmembrane region" description="Helical" evidence="1">
    <location>
        <begin position="116"/>
        <end position="137"/>
    </location>
</feature>
<keyword evidence="1" id="KW-1133">Transmembrane helix</keyword>
<dbReference type="Pfam" id="PF09945">
    <property type="entry name" value="DUF2177"/>
    <property type="match status" value="1"/>
</dbReference>
<feature type="transmembrane region" description="Helical" evidence="1">
    <location>
        <begin position="83"/>
        <end position="104"/>
    </location>
</feature>
<reference evidence="3" key="1">
    <citation type="submission" date="2016-10" db="EMBL/GenBank/DDBJ databases">
        <authorList>
            <person name="Varghese N."/>
            <person name="Submissions S."/>
        </authorList>
    </citation>
    <scope>NUCLEOTIDE SEQUENCE [LARGE SCALE GENOMIC DNA]</scope>
    <source>
        <strain evidence="3">CGMCC 1.3431</strain>
    </source>
</reference>
<gene>
    <name evidence="2" type="ORF">SAMN02927928_2795</name>
</gene>
<dbReference type="STRING" id="260084.SAMN02927928_2795"/>
<organism evidence="2 3">
    <name type="scientific">Asticcacaulis taihuensis</name>
    <dbReference type="NCBI Taxonomy" id="260084"/>
    <lineage>
        <taxon>Bacteria</taxon>
        <taxon>Pseudomonadati</taxon>
        <taxon>Pseudomonadota</taxon>
        <taxon>Alphaproteobacteria</taxon>
        <taxon>Caulobacterales</taxon>
        <taxon>Caulobacteraceae</taxon>
        <taxon>Asticcacaulis</taxon>
    </lineage>
</organism>
<dbReference type="Proteomes" id="UP000199150">
    <property type="component" value="Unassembled WGS sequence"/>
</dbReference>
<proteinExistence type="predicted"/>
<dbReference type="InterPro" id="IPR018687">
    <property type="entry name" value="DUF2177_membr"/>
</dbReference>
<keyword evidence="3" id="KW-1185">Reference proteome</keyword>
<evidence type="ECO:0000313" key="3">
    <source>
        <dbReference type="Proteomes" id="UP000199150"/>
    </source>
</evidence>
<keyword evidence="1" id="KW-0472">Membrane</keyword>